<dbReference type="AlphaFoldDB" id="A0A6A5ZGF9"/>
<sequence length="121" mass="13123">MNATKQLLAQRQPMIKFLGKRTVPSKIDHTPHVHPASPTHSLPESFASYRQKAQQHGPLNQQSQYSTGGLIGGHSGASLGPVEAGKGLYFDRAELPQRFQRLAWTQAEIEAVESGGASLHA</sequence>
<dbReference type="Pfam" id="PF10937">
    <property type="entry name" value="Kgd4-YMR31"/>
    <property type="match status" value="1"/>
</dbReference>
<dbReference type="EMBL" id="ML977318">
    <property type="protein sequence ID" value="KAF2117827.1"/>
    <property type="molecule type" value="Genomic_DNA"/>
</dbReference>
<keyword evidence="6" id="KW-1185">Reference proteome</keyword>
<dbReference type="GO" id="GO:0006103">
    <property type="term" value="P:2-oxoglutarate metabolic process"/>
    <property type="evidence" value="ECO:0007669"/>
    <property type="project" value="InterPro"/>
</dbReference>
<feature type="compositionally biased region" description="Polar residues" evidence="4">
    <location>
        <begin position="51"/>
        <end position="67"/>
    </location>
</feature>
<proteinExistence type="inferred from homology"/>
<evidence type="ECO:0008006" key="7">
    <source>
        <dbReference type="Google" id="ProtNLM"/>
    </source>
</evidence>
<gene>
    <name evidence="5" type="ORF">BDV96DRAFT_489529</name>
</gene>
<comment type="similarity">
    <text evidence="3">Belongs to the alpha-ketoglutarate dehydrogenase component 4 family.</text>
</comment>
<reference evidence="5" key="1">
    <citation type="journal article" date="2020" name="Stud. Mycol.">
        <title>101 Dothideomycetes genomes: a test case for predicting lifestyles and emergence of pathogens.</title>
        <authorList>
            <person name="Haridas S."/>
            <person name="Albert R."/>
            <person name="Binder M."/>
            <person name="Bloem J."/>
            <person name="Labutti K."/>
            <person name="Salamov A."/>
            <person name="Andreopoulos B."/>
            <person name="Baker S."/>
            <person name="Barry K."/>
            <person name="Bills G."/>
            <person name="Bluhm B."/>
            <person name="Cannon C."/>
            <person name="Castanera R."/>
            <person name="Culley D."/>
            <person name="Daum C."/>
            <person name="Ezra D."/>
            <person name="Gonzalez J."/>
            <person name="Henrissat B."/>
            <person name="Kuo A."/>
            <person name="Liang C."/>
            <person name="Lipzen A."/>
            <person name="Lutzoni F."/>
            <person name="Magnuson J."/>
            <person name="Mondo S."/>
            <person name="Nolan M."/>
            <person name="Ohm R."/>
            <person name="Pangilinan J."/>
            <person name="Park H.-J."/>
            <person name="Ramirez L."/>
            <person name="Alfaro M."/>
            <person name="Sun H."/>
            <person name="Tritt A."/>
            <person name="Yoshinaga Y."/>
            <person name="Zwiers L.-H."/>
            <person name="Turgeon B."/>
            <person name="Goodwin S."/>
            <person name="Spatafora J."/>
            <person name="Crous P."/>
            <person name="Grigoriev I."/>
        </authorList>
    </citation>
    <scope>NUCLEOTIDE SEQUENCE</scope>
    <source>
        <strain evidence="5">CBS 627.86</strain>
    </source>
</reference>
<feature type="region of interest" description="Disordered" evidence="4">
    <location>
        <begin position="25"/>
        <end position="77"/>
    </location>
</feature>
<evidence type="ECO:0000256" key="3">
    <source>
        <dbReference type="ARBA" id="ARBA00043970"/>
    </source>
</evidence>
<protein>
    <recommendedName>
        <fullName evidence="7">Ribosomal protein S36, mitochondrial</fullName>
    </recommendedName>
</protein>
<dbReference type="Proteomes" id="UP000799770">
    <property type="component" value="Unassembled WGS sequence"/>
</dbReference>
<dbReference type="InterPro" id="IPR020373">
    <property type="entry name" value="Kgd4/YMR-31"/>
</dbReference>
<dbReference type="OrthoDB" id="2116030at2759"/>
<dbReference type="PANTHER" id="PTHR31601:SF2">
    <property type="entry name" value="ALPHA-KETOGLUTARATE DEHYDROGENASE COMPONENT 4"/>
    <property type="match status" value="1"/>
</dbReference>
<dbReference type="GO" id="GO:0004591">
    <property type="term" value="F:oxoglutarate dehydrogenase (succinyl-transferring) activity"/>
    <property type="evidence" value="ECO:0007669"/>
    <property type="project" value="TreeGrafter"/>
</dbReference>
<dbReference type="GO" id="GO:0005739">
    <property type="term" value="C:mitochondrion"/>
    <property type="evidence" value="ECO:0007669"/>
    <property type="project" value="UniProtKB-SubCell"/>
</dbReference>
<evidence type="ECO:0000313" key="6">
    <source>
        <dbReference type="Proteomes" id="UP000799770"/>
    </source>
</evidence>
<evidence type="ECO:0000256" key="2">
    <source>
        <dbReference type="ARBA" id="ARBA00023128"/>
    </source>
</evidence>
<accession>A0A6A5ZGF9</accession>
<evidence type="ECO:0000256" key="1">
    <source>
        <dbReference type="ARBA" id="ARBA00004173"/>
    </source>
</evidence>
<evidence type="ECO:0000256" key="4">
    <source>
        <dbReference type="SAM" id="MobiDB-lite"/>
    </source>
</evidence>
<name>A0A6A5ZGF9_9PLEO</name>
<organism evidence="5 6">
    <name type="scientific">Lophiotrema nucula</name>
    <dbReference type="NCBI Taxonomy" id="690887"/>
    <lineage>
        <taxon>Eukaryota</taxon>
        <taxon>Fungi</taxon>
        <taxon>Dikarya</taxon>
        <taxon>Ascomycota</taxon>
        <taxon>Pezizomycotina</taxon>
        <taxon>Dothideomycetes</taxon>
        <taxon>Pleosporomycetidae</taxon>
        <taxon>Pleosporales</taxon>
        <taxon>Lophiotremataceae</taxon>
        <taxon>Lophiotrema</taxon>
    </lineage>
</organism>
<comment type="subcellular location">
    <subcellularLocation>
        <location evidence="1">Mitochondrion</location>
    </subcellularLocation>
</comment>
<evidence type="ECO:0000313" key="5">
    <source>
        <dbReference type="EMBL" id="KAF2117827.1"/>
    </source>
</evidence>
<dbReference type="PANTHER" id="PTHR31601">
    <property type="entry name" value="28S RIBOSOMAL PROTEIN S36, MITOCHONDRIAL"/>
    <property type="match status" value="1"/>
</dbReference>
<keyword evidence="2" id="KW-0496">Mitochondrion</keyword>